<feature type="compositionally biased region" description="Acidic residues" evidence="1">
    <location>
        <begin position="1214"/>
        <end position="1228"/>
    </location>
</feature>
<feature type="compositionally biased region" description="Basic and acidic residues" evidence="1">
    <location>
        <begin position="1184"/>
        <end position="1213"/>
    </location>
</feature>
<dbReference type="EMBL" id="JAVHJM010000007">
    <property type="protein sequence ID" value="KAK6510660.1"/>
    <property type="molecule type" value="Genomic_DNA"/>
</dbReference>
<evidence type="ECO:0000313" key="2">
    <source>
        <dbReference type="EMBL" id="KAK6510660.1"/>
    </source>
</evidence>
<accession>A0AAN8NG07</accession>
<comment type="caution">
    <text evidence="2">The sequence shown here is derived from an EMBL/GenBank/DDBJ whole genome shotgun (WGS) entry which is preliminary data.</text>
</comment>
<sequence length="1913" mass="217924">MATIDTACIRSGNECEVAQYLRDLSRKGDVENTTQQLIDAVGRGSIPPSTLKIWLSISHGPAVLKKALQQQTSVRIRKIAIEQLEKLLKSRNWKETWDGFGAVEGFTHLFQSLSASDVQDICHAIGSSTKGEDSEKREAITDLFKTLETQTLDTRPLAECYQYLLPGCTKSQVAKVVDTPTQENNHRKQDLLLRNHPYVLRDNLLKMVLDFDGPDRPWLFALLQNYPATPAAARPHLSSSMEFALEVLRSLVKDDQVPQISDEAFVLEVSQPLLIRCLKRGVAVETLKEVVGLTTKYIQRHPSVVRVLQLPKAYYWDESKEKAKFIEILADSWLRMPEIFEDLFRLVMRTLKLDRYSQEVSITAFNALLKKSALKFRYELLKFCIRFSTLKKDEIEISFDEALARTKSDLGSDTNPELKPEEFLDLLKRLRKAKNDKVCNRVYIGSSAGLFSLGTGESTEHDSYLDVDLDLWQVYYLQQASQQEEAEKLARLRIAERKKAQSTPDEQYRLLHAKGVVYYAIASGSLSILADAVNWTRRLIRDPNISIFKETPETIYKVLSGLPSSIGNDASVLRTRVKEANRIMSDLCDIVSSGLKDPAFEISNWREAFEFPHRVIYERVLRSAEFKEYFSDEDIYSILWEDTLKLLIDLEQKVIDNVQMRDADEHYYQTGLRDFRYQYGSSRKANSAKAHPSVYRFFDTLAKERNELWKKHRISKCPEVANLAEPFPQGLPVQYLIPFILLPSPPPEDLIPYISLRAKAAVFPPAEVSRTVISTKGDFSSTDPLHYIVEDYQYALNLYLCNDIAEQERRKRFNAAWAHAIGPLSEGRMTNEQAVRYWRPSFSSAIFNPEQSDNPWHSAVYLSSKSLPEEEKGIFKKDIEWLQSLTMDAKPEPLRIPFPDDATSILDWDATPEHKAKVDPQELPELTYIDISKDSSVQRRLEKYIESRDKDHLGDISNPKVPGRTYWYNSIWTQSGDQKAKSSFQAQEAQILSALLYLQTKTQVSDQLLPSPFPSADDIRYPASQLSTACLSKLNVAEEKATSSTRRRRGGGRERPKTTKGLKPNAKTAIRALEAQLSFVPPALILKLAEDALSSLGSVDRDDPNTDFPALEALAYNLLRILARSDRPNLALKPAIGIISKYPAACFWFKTVFSQGFFRDLTPQEANDGMTKFSETVSSLLDRMETAKESKKTKPTDEKPSAEETDTGAKDQDPEIENPEASVEEPESEVPKAEPGFVKVSTIKLLVELFEDADFLPKESPLSNIHTLAKITSNSDIYRTVIYYLTRVLKSPQPLDPEFFSILLTLAAKNSEVDIYRLMLQLVNFGLKSSKFDTKHQSLAVSVISSIYEKSTDVEITKQILEFFTLALDTPLSKDTATQALFLSMVLKISKGTLDSKLRDDLVVYLLRLLKMSTSEGYDQILDVLKELVSNCGNINETEPVTEAQWKTFEETLELPNCDIQTNISDASNPLLQKLIKFHKESRKFESLNLNTSFIEKIMIPIIKELNSQCSKYLSIFLRQNGISSTDQETFKLLPRIIVNLITTVLQDGVGEGLVPLLDEYISHAIFNFDPPEVLQQLNKKCDEDTEFKKLKAAKYWLNSFTFGPAALDDVDTNLISFIRERVGTPDEETAGTVVREQYLKLYKAIFLKEAKEPTFSSSDGLLQELEPQKLDTVWLKYLQPILQDILSFIESLRTTEWEQSLDRDPQILPDIFKPKLWLSNIPSIHRNDQDQETRCQIFTEEVLKVLDDISKSYEFVSKVSDLESILHLTHNDNEDDLVVAARLGDLATVETIPMSIQNYTRIKLASKMVCSLRPVKSEVLKEKIDNTIESWKYCQVEAVRRLGYSAKSPKLKVPTEETAKPVEEKREPRCVQKRSGRTKIRQKGKNSRWGPPVFTLEKPEKPTTHNYDSDWW</sequence>
<feature type="region of interest" description="Disordered" evidence="1">
    <location>
        <begin position="1184"/>
        <end position="1233"/>
    </location>
</feature>
<feature type="region of interest" description="Disordered" evidence="1">
    <location>
        <begin position="1038"/>
        <end position="1062"/>
    </location>
</feature>
<feature type="compositionally biased region" description="Basic residues" evidence="1">
    <location>
        <begin position="1872"/>
        <end position="1887"/>
    </location>
</feature>
<feature type="compositionally biased region" description="Basic and acidic residues" evidence="1">
    <location>
        <begin position="1854"/>
        <end position="1871"/>
    </location>
</feature>
<dbReference type="Proteomes" id="UP001307849">
    <property type="component" value="Unassembled WGS sequence"/>
</dbReference>
<feature type="region of interest" description="Disordered" evidence="1">
    <location>
        <begin position="1851"/>
        <end position="1913"/>
    </location>
</feature>
<proteinExistence type="predicted"/>
<name>A0AAN8NG07_9PEZI</name>
<evidence type="ECO:0000256" key="1">
    <source>
        <dbReference type="SAM" id="MobiDB-lite"/>
    </source>
</evidence>
<dbReference type="SUPFAM" id="SSF48371">
    <property type="entry name" value="ARM repeat"/>
    <property type="match status" value="2"/>
</dbReference>
<dbReference type="InterPro" id="IPR016024">
    <property type="entry name" value="ARM-type_fold"/>
</dbReference>
<reference evidence="2 3" key="1">
    <citation type="submission" date="2019-10" db="EMBL/GenBank/DDBJ databases">
        <authorList>
            <person name="Palmer J.M."/>
        </authorList>
    </citation>
    <scope>NUCLEOTIDE SEQUENCE [LARGE SCALE GENOMIC DNA]</scope>
    <source>
        <strain evidence="2 3">TWF506</strain>
    </source>
</reference>
<protein>
    <submittedName>
        <fullName evidence="2">Uncharacterized protein</fullName>
    </submittedName>
</protein>
<keyword evidence="3" id="KW-1185">Reference proteome</keyword>
<evidence type="ECO:0000313" key="3">
    <source>
        <dbReference type="Proteomes" id="UP001307849"/>
    </source>
</evidence>
<organism evidence="2 3">
    <name type="scientific">Arthrobotrys conoides</name>
    <dbReference type="NCBI Taxonomy" id="74498"/>
    <lineage>
        <taxon>Eukaryota</taxon>
        <taxon>Fungi</taxon>
        <taxon>Dikarya</taxon>
        <taxon>Ascomycota</taxon>
        <taxon>Pezizomycotina</taxon>
        <taxon>Orbiliomycetes</taxon>
        <taxon>Orbiliales</taxon>
        <taxon>Orbiliaceae</taxon>
        <taxon>Arthrobotrys</taxon>
    </lineage>
</organism>
<gene>
    <name evidence="2" type="ORF">TWF506_009763</name>
</gene>